<dbReference type="InterPro" id="IPR000195">
    <property type="entry name" value="Rab-GAP-TBC_dom"/>
</dbReference>
<feature type="compositionally biased region" description="Acidic residues" evidence="1">
    <location>
        <begin position="266"/>
        <end position="295"/>
    </location>
</feature>
<feature type="compositionally biased region" description="Polar residues" evidence="1">
    <location>
        <begin position="298"/>
        <end position="319"/>
    </location>
</feature>
<feature type="compositionally biased region" description="Low complexity" evidence="1">
    <location>
        <begin position="396"/>
        <end position="411"/>
    </location>
</feature>
<feature type="region of interest" description="Disordered" evidence="1">
    <location>
        <begin position="803"/>
        <end position="855"/>
    </location>
</feature>
<dbReference type="Gene3D" id="1.10.472.80">
    <property type="entry name" value="Ypt/Rab-GAP domain of gyp1p, domain 3"/>
    <property type="match status" value="1"/>
</dbReference>
<protein>
    <recommendedName>
        <fullName evidence="2">Rab-GAP TBC domain-containing protein</fullName>
    </recommendedName>
</protein>
<dbReference type="GO" id="GO:0005096">
    <property type="term" value="F:GTPase activator activity"/>
    <property type="evidence" value="ECO:0007669"/>
    <property type="project" value="TreeGrafter"/>
</dbReference>
<dbReference type="PANTHER" id="PTHR47219">
    <property type="entry name" value="RAB GTPASE-ACTIVATING PROTEIN 1-LIKE"/>
    <property type="match status" value="1"/>
</dbReference>
<evidence type="ECO:0000313" key="3">
    <source>
        <dbReference type="EMBL" id="RCI10223.1"/>
    </source>
</evidence>
<dbReference type="AlphaFoldDB" id="A0A367L719"/>
<dbReference type="PROSITE" id="PS50086">
    <property type="entry name" value="TBC_RABGAP"/>
    <property type="match status" value="1"/>
</dbReference>
<feature type="region of interest" description="Disordered" evidence="1">
    <location>
        <begin position="263"/>
        <end position="342"/>
    </location>
</feature>
<feature type="compositionally biased region" description="Low complexity" evidence="1">
    <location>
        <begin position="822"/>
        <end position="834"/>
    </location>
</feature>
<dbReference type="EMBL" id="LKCN02000013">
    <property type="protein sequence ID" value="RCI10223.1"/>
    <property type="molecule type" value="Genomic_DNA"/>
</dbReference>
<keyword evidence="4" id="KW-1185">Reference proteome</keyword>
<dbReference type="PANTHER" id="PTHR47219:SF20">
    <property type="entry name" value="TBC1 DOMAIN FAMILY MEMBER 2B"/>
    <property type="match status" value="1"/>
</dbReference>
<sequence length="855" mass="94038">MYSMAVSRFDNGGSVERQRSLRNRQCSVYASRIRPSVSPIAVHGSDPQAAVQLPPLPVSPRWDSLSNGSHLILSSPTSTDEGWSEQPQVAAESSSASSAASTSSSSSTSLAERRGNAPPDVLLKTNYNDNKTKVDVRSPHEVENFSRPRKQSLRQPTEQSAPVPRLLANVFARARNGYGPPLTAAARAPLASSSSPMAVGGAPPPPWMAGDGRSSFRSQLTESSAFGTAVTERSSVLTKNSSVTSLYTDEPSLEDVMCMYEKGFADDDDDDDDDENEDDEDDDDDDDDLDIDGDSDTNRQVIVNSVVTVASDPSDSATSIADLPRPATAMSAPAEGRNVDDGYLAPPVPPTTRSALDAEIRQSKMLFTSPAFTASVPALSAAADLDVAEKRDSAKSLDSVPSMSSSDRMPPAEAKISPLPPSPTSLFRAAMEPEDPGSRDRYGFKKQNQSITREQYDAWNKDYTQYLARRHKKWVAYLAECGLMTDRPIRFPPPSAKTKRFVRKGIPPDWRGAAWFYYAGGPAILARHSGLYEKLLEREAKPVDVEAIERDLHRTFPDNIQFQSSPPSCPPDHSNGPSTDEPPIVSSLRRVLHAFAVYNPRIGYCQSLNFLAGLLLLFVETEEQCFWLLNVITIIYLPGTHEMSLEGSKVDLGVLMTELRDTMPAVWDKIGGELEAGSRAAAGGKAARKARPTLWRRDQPRLSTERLPPITLCMTAWFMSCYIGTLPMETTLRVWDVFFYEGSKTLFRIALAIFKSGEAEIKAVSDPMEMFGVVQALPRRMLDANGLMETCFKRRNGFGHLSQDAIDERRQERRDKAHQDRTAATPEAEEPAGGTRRKGTLFGRRRREASRTRAE</sequence>
<organism evidence="3 4">
    <name type="scientific">Ophiocordyceps polyrhachis-furcata BCC 54312</name>
    <dbReference type="NCBI Taxonomy" id="1330021"/>
    <lineage>
        <taxon>Eukaryota</taxon>
        <taxon>Fungi</taxon>
        <taxon>Dikarya</taxon>
        <taxon>Ascomycota</taxon>
        <taxon>Pezizomycotina</taxon>
        <taxon>Sordariomycetes</taxon>
        <taxon>Hypocreomycetidae</taxon>
        <taxon>Hypocreales</taxon>
        <taxon>Ophiocordycipitaceae</taxon>
        <taxon>Ophiocordyceps</taxon>
    </lineage>
</organism>
<evidence type="ECO:0000256" key="1">
    <source>
        <dbReference type="SAM" id="MobiDB-lite"/>
    </source>
</evidence>
<feature type="compositionally biased region" description="Polar residues" evidence="1">
    <location>
        <begin position="69"/>
        <end position="87"/>
    </location>
</feature>
<evidence type="ECO:0000259" key="2">
    <source>
        <dbReference type="PROSITE" id="PS50086"/>
    </source>
</evidence>
<accession>A0A367L719</accession>
<feature type="compositionally biased region" description="Basic residues" evidence="1">
    <location>
        <begin position="835"/>
        <end position="848"/>
    </location>
</feature>
<dbReference type="Pfam" id="PF00566">
    <property type="entry name" value="RabGAP-TBC"/>
    <property type="match status" value="2"/>
</dbReference>
<feature type="compositionally biased region" description="Basic and acidic residues" evidence="1">
    <location>
        <begin position="130"/>
        <end position="146"/>
    </location>
</feature>
<dbReference type="OrthoDB" id="294251at2759"/>
<feature type="region of interest" description="Disordered" evidence="1">
    <location>
        <begin position="391"/>
        <end position="443"/>
    </location>
</feature>
<feature type="region of interest" description="Disordered" evidence="1">
    <location>
        <begin position="1"/>
        <end position="24"/>
    </location>
</feature>
<feature type="compositionally biased region" description="Basic and acidic residues" evidence="1">
    <location>
        <begin position="806"/>
        <end position="821"/>
    </location>
</feature>
<feature type="domain" description="Rab-GAP TBC" evidence="2">
    <location>
        <begin position="505"/>
        <end position="742"/>
    </location>
</feature>
<name>A0A367L719_9HYPO</name>
<feature type="region of interest" description="Disordered" evidence="1">
    <location>
        <begin position="193"/>
        <end position="220"/>
    </location>
</feature>
<dbReference type="STRING" id="1330021.A0A367L719"/>
<feature type="compositionally biased region" description="Low complexity" evidence="1">
    <location>
        <begin position="90"/>
        <end position="110"/>
    </location>
</feature>
<feature type="region of interest" description="Disordered" evidence="1">
    <location>
        <begin position="562"/>
        <end position="582"/>
    </location>
</feature>
<dbReference type="InterPro" id="IPR050302">
    <property type="entry name" value="Rab_GAP_TBC_domain"/>
</dbReference>
<dbReference type="Gene3D" id="1.10.8.270">
    <property type="entry name" value="putative rabgap domain of human tbc1 domain family member 14 like domains"/>
    <property type="match status" value="1"/>
</dbReference>
<comment type="caution">
    <text evidence="3">The sequence shown here is derived from an EMBL/GenBank/DDBJ whole genome shotgun (WGS) entry which is preliminary data.</text>
</comment>
<reference evidence="3 4" key="1">
    <citation type="journal article" date="2015" name="BMC Genomics">
        <title>Insights from the genome of Ophiocordyceps polyrhachis-furcata to pathogenicity and host specificity in insect fungi.</title>
        <authorList>
            <person name="Wichadakul D."/>
            <person name="Kobmoo N."/>
            <person name="Ingsriswang S."/>
            <person name="Tangphatsornruang S."/>
            <person name="Chantasingh D."/>
            <person name="Luangsa-ard J.J."/>
            <person name="Eurwilaichitr L."/>
        </authorList>
    </citation>
    <scope>NUCLEOTIDE SEQUENCE [LARGE SCALE GENOMIC DNA]</scope>
    <source>
        <strain evidence="3 4">BCC 54312</strain>
    </source>
</reference>
<dbReference type="Proteomes" id="UP000253664">
    <property type="component" value="Unassembled WGS sequence"/>
</dbReference>
<evidence type="ECO:0000313" key="4">
    <source>
        <dbReference type="Proteomes" id="UP000253664"/>
    </source>
</evidence>
<dbReference type="SUPFAM" id="SSF47923">
    <property type="entry name" value="Ypt/Rab-GAP domain of gyp1p"/>
    <property type="match status" value="2"/>
</dbReference>
<dbReference type="GO" id="GO:0031267">
    <property type="term" value="F:small GTPase binding"/>
    <property type="evidence" value="ECO:0007669"/>
    <property type="project" value="TreeGrafter"/>
</dbReference>
<proteinExistence type="predicted"/>
<feature type="region of interest" description="Disordered" evidence="1">
    <location>
        <begin position="69"/>
        <end position="161"/>
    </location>
</feature>
<dbReference type="InterPro" id="IPR035969">
    <property type="entry name" value="Rab-GAP_TBC_sf"/>
</dbReference>
<dbReference type="FunFam" id="1.10.472.80:FF:000050">
    <property type="entry name" value="GTPase activating protein (Gyp3)"/>
    <property type="match status" value="1"/>
</dbReference>
<dbReference type="SMART" id="SM00164">
    <property type="entry name" value="TBC"/>
    <property type="match status" value="1"/>
</dbReference>
<gene>
    <name evidence="3" type="ORF">L249_8720</name>
</gene>